<keyword evidence="3" id="KW-1185">Reference proteome</keyword>
<evidence type="ECO:0000313" key="2">
    <source>
        <dbReference type="EMBL" id="MBE5041053.1"/>
    </source>
</evidence>
<feature type="domain" description="Copper amine oxidase-like N-terminal" evidence="1">
    <location>
        <begin position="173"/>
        <end position="289"/>
    </location>
</feature>
<comment type="caution">
    <text evidence="2">The sequence shown here is derived from an EMBL/GenBank/DDBJ whole genome shotgun (WGS) entry which is preliminary data.</text>
</comment>
<dbReference type="Proteomes" id="UP000806542">
    <property type="component" value="Unassembled WGS sequence"/>
</dbReference>
<sequence>MSYIDGVYYVRIWNERCLRANHPGYPPEAVVDLVYSSRDLENWEIESELQHVPVTNGSTILTLKDEKLYTFVDGKIGNQIVYEEAKVEEVYSSYFAEAEQVINVFGEYYYLVDNNGKVYSGWLSKDGIYFTKFYFDTLDIVNGVGAFVGKYRDFYVPKSTLDQCLKQGDTYVQVNGQVLGFETPPVTESDRTLVPMRFLFEQLGAEVTWDEGTQTATAAIAAEPDTQIPVQSKSVSFAIDNTTATVNGAEAVMDVPARLVNDKTMVPLRFLSENLGYLVSWNEETNTATVIDPAEFSADKTEHPELSETTQQHYVIYQEGYRNGRIELAMFDIADGSAQSLVKRDKALELTDNSKYQNDSKWYWEDGKWIPFEEGYERISNNAVAVIASDLPVAE</sequence>
<dbReference type="InterPro" id="IPR012854">
    <property type="entry name" value="Cu_amine_oxidase-like_N"/>
</dbReference>
<reference evidence="2" key="1">
    <citation type="submission" date="2020-10" db="EMBL/GenBank/DDBJ databases">
        <title>ChiBAC.</title>
        <authorList>
            <person name="Zenner C."/>
            <person name="Hitch T.C.A."/>
            <person name="Clavel T."/>
        </authorList>
    </citation>
    <scope>NUCLEOTIDE SEQUENCE</scope>
    <source>
        <strain evidence="2">DSM 107454</strain>
    </source>
</reference>
<evidence type="ECO:0000259" key="1">
    <source>
        <dbReference type="Pfam" id="PF07833"/>
    </source>
</evidence>
<proteinExistence type="predicted"/>
<dbReference type="EMBL" id="JADCKB010000032">
    <property type="protein sequence ID" value="MBE5041053.1"/>
    <property type="molecule type" value="Genomic_DNA"/>
</dbReference>
<dbReference type="InterPro" id="IPR036582">
    <property type="entry name" value="Mao_N_sf"/>
</dbReference>
<protein>
    <submittedName>
        <fullName evidence="2">Copper amine oxidase N-terminal domain-containing protein</fullName>
    </submittedName>
</protein>
<dbReference type="SUPFAM" id="SSF55383">
    <property type="entry name" value="Copper amine oxidase, domain N"/>
    <property type="match status" value="2"/>
</dbReference>
<evidence type="ECO:0000313" key="3">
    <source>
        <dbReference type="Proteomes" id="UP000806542"/>
    </source>
</evidence>
<gene>
    <name evidence="2" type="ORF">INF28_11345</name>
</gene>
<dbReference type="AlphaFoldDB" id="A0A9D5RCJ5"/>
<dbReference type="Gene3D" id="3.30.457.10">
    <property type="entry name" value="Copper amine oxidase-like, N-terminal domain"/>
    <property type="match status" value="1"/>
</dbReference>
<accession>A0A9D5RCJ5</accession>
<dbReference type="Pfam" id="PF07833">
    <property type="entry name" value="Cu_amine_oxidN1"/>
    <property type="match status" value="1"/>
</dbReference>
<organism evidence="2 3">
    <name type="scientific">Ructibacterium gallinarum</name>
    <dbReference type="NCBI Taxonomy" id="2779355"/>
    <lineage>
        <taxon>Bacteria</taxon>
        <taxon>Bacillati</taxon>
        <taxon>Bacillota</taxon>
        <taxon>Clostridia</taxon>
        <taxon>Eubacteriales</taxon>
        <taxon>Oscillospiraceae</taxon>
        <taxon>Ructibacterium</taxon>
    </lineage>
</organism>
<dbReference type="RefSeq" id="WP_226393590.1">
    <property type="nucleotide sequence ID" value="NZ_JADCKB010000032.1"/>
</dbReference>
<name>A0A9D5RCJ5_9FIRM</name>